<dbReference type="GO" id="GO:0008270">
    <property type="term" value="F:zinc ion binding"/>
    <property type="evidence" value="ECO:0007669"/>
    <property type="project" value="UniProtKB-KW"/>
</dbReference>
<comment type="similarity">
    <text evidence="2">Belongs to the krueppel C2H2-type zinc-finger protein family.</text>
</comment>
<evidence type="ECO:0000256" key="1">
    <source>
        <dbReference type="ARBA" id="ARBA00004123"/>
    </source>
</evidence>
<name>A0A6J2PJX6_COTGO</name>
<dbReference type="SUPFAM" id="SSF57667">
    <property type="entry name" value="beta-beta-alpha zinc fingers"/>
    <property type="match status" value="3"/>
</dbReference>
<dbReference type="PROSITE" id="PS00028">
    <property type="entry name" value="ZINC_FINGER_C2H2_1"/>
    <property type="match status" value="6"/>
</dbReference>
<feature type="domain" description="C2H2-type" evidence="13">
    <location>
        <begin position="253"/>
        <end position="280"/>
    </location>
</feature>
<keyword evidence="10" id="KW-0539">Nucleus</keyword>
<evidence type="ECO:0000256" key="6">
    <source>
        <dbReference type="ARBA" id="ARBA00022833"/>
    </source>
</evidence>
<keyword evidence="8" id="KW-0238">DNA-binding</keyword>
<dbReference type="RefSeq" id="XP_029285581.1">
    <property type="nucleotide sequence ID" value="XM_029429721.1"/>
</dbReference>
<evidence type="ECO:0000256" key="10">
    <source>
        <dbReference type="ARBA" id="ARBA00023242"/>
    </source>
</evidence>
<keyword evidence="5 11" id="KW-0863">Zinc-finger</keyword>
<keyword evidence="3" id="KW-0479">Metal-binding</keyword>
<dbReference type="InterPro" id="IPR036236">
    <property type="entry name" value="Znf_C2H2_sf"/>
</dbReference>
<dbReference type="FunFam" id="3.30.160.60:FF:002343">
    <property type="entry name" value="Zinc finger protein 33A"/>
    <property type="match status" value="1"/>
</dbReference>
<dbReference type="GO" id="GO:0000981">
    <property type="term" value="F:DNA-binding transcription factor activity, RNA polymerase II-specific"/>
    <property type="evidence" value="ECO:0007669"/>
    <property type="project" value="TreeGrafter"/>
</dbReference>
<feature type="region of interest" description="Disordered" evidence="12">
    <location>
        <begin position="82"/>
        <end position="110"/>
    </location>
</feature>
<evidence type="ECO:0000256" key="7">
    <source>
        <dbReference type="ARBA" id="ARBA00023015"/>
    </source>
</evidence>
<dbReference type="KEGG" id="cgob:115007046"/>
<evidence type="ECO:0000256" key="2">
    <source>
        <dbReference type="ARBA" id="ARBA00006991"/>
    </source>
</evidence>
<evidence type="ECO:0000256" key="3">
    <source>
        <dbReference type="ARBA" id="ARBA00022723"/>
    </source>
</evidence>
<dbReference type="OrthoDB" id="654211at2759"/>
<dbReference type="Proteomes" id="UP000504630">
    <property type="component" value="Chromosome 1"/>
</dbReference>
<dbReference type="Gene3D" id="3.30.160.60">
    <property type="entry name" value="Classic Zinc Finger"/>
    <property type="match status" value="6"/>
</dbReference>
<comment type="subcellular location">
    <subcellularLocation>
        <location evidence="1">Nucleus</location>
    </subcellularLocation>
</comment>
<feature type="domain" description="C2H2-type" evidence="13">
    <location>
        <begin position="309"/>
        <end position="336"/>
    </location>
</feature>
<reference evidence="15" key="1">
    <citation type="submission" date="2025-08" db="UniProtKB">
        <authorList>
            <consortium name="RefSeq"/>
        </authorList>
    </citation>
    <scope>IDENTIFICATION</scope>
</reference>
<sequence length="387" mass="44302">MSSVECLREFVNQRLNAAAEEIFGVFQEAVVEYEAEIHRQRRLLDVVWKPEIKLHRIELPQQHVCKEEEVLSDQQLCIQERNSSLDQEDPEPPQIKEEQEELCTSQEGEPLVLKQETDTFMLTPTDEESDHQLLSHNSHVAESQDQKGGKHGDSGSTRNAEPNQQSHKNIKHHKSTSLSNNVDNPMHCDTHTGKKPLKCDTCGKDFQTKSKLESHLRIHTGEKPFACKTCGKAFRNNSHLKDHMKIHTGEKPFACKTCGKVFRINSKLVIHMRTHTGERPYSCKTCGKGFTQKSTLNYHIRIHTGEKPFACKTCGRAFRNNGHLKDHMRIHKGEKPYSCNTCGKRFTQKSTLTSHQTRIHTELPQQHVCKDQEVLSDQQLSQVTVTM</sequence>
<accession>A0A6J2PJX6</accession>
<feature type="domain" description="C2H2-type" evidence="13">
    <location>
        <begin position="281"/>
        <end position="308"/>
    </location>
</feature>
<dbReference type="AlphaFoldDB" id="A0A6J2PJX6"/>
<dbReference type="FunFam" id="3.30.160.60:FF:001506">
    <property type="entry name" value="Zinc finger protein"/>
    <property type="match status" value="1"/>
</dbReference>
<evidence type="ECO:0000256" key="11">
    <source>
        <dbReference type="PROSITE-ProRule" id="PRU00042"/>
    </source>
</evidence>
<feature type="compositionally biased region" description="Polar residues" evidence="12">
    <location>
        <begin position="154"/>
        <end position="167"/>
    </location>
</feature>
<keyword evidence="9" id="KW-0804">Transcription</keyword>
<evidence type="ECO:0000256" key="4">
    <source>
        <dbReference type="ARBA" id="ARBA00022737"/>
    </source>
</evidence>
<protein>
    <submittedName>
        <fullName evidence="15">Zinc finger protein 420-like</fullName>
    </submittedName>
</protein>
<evidence type="ECO:0000259" key="13">
    <source>
        <dbReference type="PROSITE" id="PS50157"/>
    </source>
</evidence>
<evidence type="ECO:0000313" key="15">
    <source>
        <dbReference type="RefSeq" id="XP_029285581.1"/>
    </source>
</evidence>
<keyword evidence="7" id="KW-0805">Transcription regulation</keyword>
<dbReference type="GO" id="GO:0000122">
    <property type="term" value="P:negative regulation of transcription by RNA polymerase II"/>
    <property type="evidence" value="ECO:0007669"/>
    <property type="project" value="UniProtKB-ARBA"/>
</dbReference>
<evidence type="ECO:0000256" key="5">
    <source>
        <dbReference type="ARBA" id="ARBA00022771"/>
    </source>
</evidence>
<dbReference type="GO" id="GO:0000978">
    <property type="term" value="F:RNA polymerase II cis-regulatory region sequence-specific DNA binding"/>
    <property type="evidence" value="ECO:0007669"/>
    <property type="project" value="TreeGrafter"/>
</dbReference>
<organism evidence="14 15">
    <name type="scientific">Cottoperca gobio</name>
    <name type="common">Frogmouth</name>
    <name type="synonym">Aphritis gobio</name>
    <dbReference type="NCBI Taxonomy" id="56716"/>
    <lineage>
        <taxon>Eukaryota</taxon>
        <taxon>Metazoa</taxon>
        <taxon>Chordata</taxon>
        <taxon>Craniata</taxon>
        <taxon>Vertebrata</taxon>
        <taxon>Euteleostomi</taxon>
        <taxon>Actinopterygii</taxon>
        <taxon>Neopterygii</taxon>
        <taxon>Teleostei</taxon>
        <taxon>Neoteleostei</taxon>
        <taxon>Acanthomorphata</taxon>
        <taxon>Eupercaria</taxon>
        <taxon>Perciformes</taxon>
        <taxon>Notothenioidei</taxon>
        <taxon>Bovichtidae</taxon>
        <taxon>Cottoperca</taxon>
    </lineage>
</organism>
<evidence type="ECO:0000313" key="14">
    <source>
        <dbReference type="Proteomes" id="UP000504630"/>
    </source>
</evidence>
<dbReference type="PANTHER" id="PTHR14003:SF23">
    <property type="entry name" value="ZINC FINGER PROTEIN 143"/>
    <property type="match status" value="1"/>
</dbReference>
<gene>
    <name evidence="15" type="primary">LOC115007046</name>
</gene>
<dbReference type="PROSITE" id="PS50157">
    <property type="entry name" value="ZINC_FINGER_C2H2_2"/>
    <property type="match status" value="6"/>
</dbReference>
<dbReference type="Pfam" id="PF00096">
    <property type="entry name" value="zf-C2H2"/>
    <property type="match status" value="6"/>
</dbReference>
<dbReference type="PANTHER" id="PTHR14003">
    <property type="entry name" value="TRANSCRIPTIONAL REPRESSOR PROTEIN YY"/>
    <property type="match status" value="1"/>
</dbReference>
<dbReference type="InParanoid" id="A0A6J2PJX6"/>
<dbReference type="GO" id="GO:0005667">
    <property type="term" value="C:transcription regulator complex"/>
    <property type="evidence" value="ECO:0007669"/>
    <property type="project" value="TreeGrafter"/>
</dbReference>
<proteinExistence type="inferred from homology"/>
<feature type="domain" description="C2H2-type" evidence="13">
    <location>
        <begin position="225"/>
        <end position="252"/>
    </location>
</feature>
<dbReference type="InterPro" id="IPR013087">
    <property type="entry name" value="Znf_C2H2_type"/>
</dbReference>
<dbReference type="SMART" id="SM00355">
    <property type="entry name" value="ZnF_C2H2"/>
    <property type="match status" value="6"/>
</dbReference>
<dbReference type="FunFam" id="3.30.160.60:FF:001465">
    <property type="entry name" value="Zinc finger protein 560"/>
    <property type="match status" value="1"/>
</dbReference>
<dbReference type="FunFam" id="3.30.160.60:FF:001270">
    <property type="entry name" value="zinc finger protein 583 isoform X1"/>
    <property type="match status" value="1"/>
</dbReference>
<dbReference type="GO" id="GO:0000785">
    <property type="term" value="C:chromatin"/>
    <property type="evidence" value="ECO:0007669"/>
    <property type="project" value="TreeGrafter"/>
</dbReference>
<evidence type="ECO:0000256" key="9">
    <source>
        <dbReference type="ARBA" id="ARBA00023163"/>
    </source>
</evidence>
<evidence type="ECO:0000256" key="8">
    <source>
        <dbReference type="ARBA" id="ARBA00023125"/>
    </source>
</evidence>
<dbReference type="GO" id="GO:0031519">
    <property type="term" value="C:PcG protein complex"/>
    <property type="evidence" value="ECO:0007669"/>
    <property type="project" value="TreeGrafter"/>
</dbReference>
<evidence type="ECO:0000256" key="12">
    <source>
        <dbReference type="SAM" id="MobiDB-lite"/>
    </source>
</evidence>
<keyword evidence="4" id="KW-0677">Repeat</keyword>
<feature type="domain" description="C2H2-type" evidence="13">
    <location>
        <begin position="197"/>
        <end position="224"/>
    </location>
</feature>
<feature type="domain" description="C2H2-type" evidence="13">
    <location>
        <begin position="337"/>
        <end position="365"/>
    </location>
</feature>
<feature type="compositionally biased region" description="Basic and acidic residues" evidence="12">
    <location>
        <begin position="142"/>
        <end position="153"/>
    </location>
</feature>
<dbReference type="GeneID" id="115007046"/>
<feature type="region of interest" description="Disordered" evidence="12">
    <location>
        <begin position="139"/>
        <end position="189"/>
    </location>
</feature>
<keyword evidence="14" id="KW-1185">Reference proteome</keyword>
<dbReference type="FunFam" id="3.30.160.60:FF:000016">
    <property type="entry name" value="zinc finger protein 37 homolog"/>
    <property type="match status" value="1"/>
</dbReference>
<dbReference type="FunCoup" id="A0A6J2PJX6">
    <property type="interactions" value="11"/>
</dbReference>
<dbReference type="FunFam" id="3.30.160.60:FF:001158">
    <property type="entry name" value="zinc finger protein 22"/>
    <property type="match status" value="1"/>
</dbReference>
<keyword evidence="6" id="KW-0862">Zinc</keyword>